<gene>
    <name evidence="1" type="ORF">ACFQ00_07650</name>
</gene>
<proteinExistence type="predicted"/>
<keyword evidence="2" id="KW-1185">Reference proteome</keyword>
<reference evidence="2" key="1">
    <citation type="journal article" date="2019" name="Int. J. Syst. Evol. Microbiol.">
        <title>The Global Catalogue of Microorganisms (GCM) 10K type strain sequencing project: providing services to taxonomists for standard genome sequencing and annotation.</title>
        <authorList>
            <consortium name="The Broad Institute Genomics Platform"/>
            <consortium name="The Broad Institute Genome Sequencing Center for Infectious Disease"/>
            <person name="Wu L."/>
            <person name="Ma J."/>
        </authorList>
    </citation>
    <scope>NUCLEOTIDE SEQUENCE [LARGE SCALE GENOMIC DNA]</scope>
    <source>
        <strain evidence="2">CCUG 52537</strain>
    </source>
</reference>
<dbReference type="EMBL" id="JBHTIK010000004">
    <property type="protein sequence ID" value="MFD0848192.1"/>
    <property type="molecule type" value="Genomic_DNA"/>
</dbReference>
<name>A0ABW3C3V1_SPHXN</name>
<sequence>MTQLATIETPALPPMETLDAYLDAGRHLATMRKRLGFLIGDWVNHGREHFAEQIEMALETAGIDERFAARAANVAKSFPPSIRSDALSFDHHRVVLSLPRTEQLEMLTEASKRHWKPQELKDAVAKRRYESGQDFPDDDVDAHFEVQIIRAWNRATTAARESFVERVEAAGLGVIDESKIYD</sequence>
<accession>A0ABW3C3V1</accession>
<organism evidence="1 2">
    <name type="scientific">Sphingosinicella xenopeptidilytica</name>
    <dbReference type="NCBI Taxonomy" id="364098"/>
    <lineage>
        <taxon>Bacteria</taxon>
        <taxon>Pseudomonadati</taxon>
        <taxon>Pseudomonadota</taxon>
        <taxon>Alphaproteobacteria</taxon>
        <taxon>Sphingomonadales</taxon>
        <taxon>Sphingosinicellaceae</taxon>
        <taxon>Sphingosinicella</taxon>
    </lineage>
</organism>
<evidence type="ECO:0000313" key="1">
    <source>
        <dbReference type="EMBL" id="MFD0848192.1"/>
    </source>
</evidence>
<evidence type="ECO:0000313" key="2">
    <source>
        <dbReference type="Proteomes" id="UP001597124"/>
    </source>
</evidence>
<dbReference type="RefSeq" id="WP_381488534.1">
    <property type="nucleotide sequence ID" value="NZ_JBHTIK010000004.1"/>
</dbReference>
<protein>
    <submittedName>
        <fullName evidence="1">Uncharacterized protein</fullName>
    </submittedName>
</protein>
<comment type="caution">
    <text evidence="1">The sequence shown here is derived from an EMBL/GenBank/DDBJ whole genome shotgun (WGS) entry which is preliminary data.</text>
</comment>
<dbReference type="Proteomes" id="UP001597124">
    <property type="component" value="Unassembled WGS sequence"/>
</dbReference>